<dbReference type="InterPro" id="IPR035969">
    <property type="entry name" value="Rab-GAP_TBC_sf"/>
</dbReference>
<evidence type="ECO:0000313" key="2">
    <source>
        <dbReference type="EMBL" id="QBM90240.1"/>
    </source>
</evidence>
<reference evidence="3" key="1">
    <citation type="submission" date="2019-03" db="EMBL/GenBank/DDBJ databases">
        <title>Snf2 controls pulcherriminic acid biosynthesis and connects pigmentation and antifungal activity of the yeast Metschnikowia pulcherrima.</title>
        <authorList>
            <person name="Gore-Lloyd D."/>
            <person name="Sumann I."/>
            <person name="Brachmann A.O."/>
            <person name="Schneeberger K."/>
            <person name="Ortiz-Merino R.A."/>
            <person name="Moreno-Beltran M."/>
            <person name="Schlaefli M."/>
            <person name="Kirner P."/>
            <person name="Santos Kron A."/>
            <person name="Wolfe K.H."/>
            <person name="Piel J."/>
            <person name="Ahrens C.H."/>
            <person name="Henk D."/>
            <person name="Freimoser F.M."/>
        </authorList>
    </citation>
    <scope>NUCLEOTIDE SEQUENCE [LARGE SCALE GENOMIC DNA]</scope>
    <source>
        <strain evidence="3">APC 1.2</strain>
    </source>
</reference>
<dbReference type="GO" id="GO:0006886">
    <property type="term" value="P:intracellular protein transport"/>
    <property type="evidence" value="ECO:0007669"/>
    <property type="project" value="TreeGrafter"/>
</dbReference>
<dbReference type="PANTHER" id="PTHR22957:SF27">
    <property type="entry name" value="TBC1 DOMAIN FAMILY MEMBER 13"/>
    <property type="match status" value="1"/>
</dbReference>
<dbReference type="PANTHER" id="PTHR22957">
    <property type="entry name" value="TBC1 DOMAIN FAMILY MEMBER GTPASE-ACTIVATING PROTEIN"/>
    <property type="match status" value="1"/>
</dbReference>
<dbReference type="Gene3D" id="1.10.472.80">
    <property type="entry name" value="Ypt/Rab-GAP domain of gyp1p, domain 3"/>
    <property type="match status" value="1"/>
</dbReference>
<dbReference type="PROSITE" id="PS50086">
    <property type="entry name" value="TBC_RABGAP"/>
    <property type="match status" value="1"/>
</dbReference>
<dbReference type="InterPro" id="IPR000195">
    <property type="entry name" value="Rab-GAP-TBC_dom"/>
</dbReference>
<gene>
    <name evidence="2" type="primary">MPUL0E04830</name>
    <name evidence="2" type="ORF">METSCH_E04830</name>
</gene>
<name>A0A4P6XRY4_9ASCO</name>
<dbReference type="STRING" id="2163413.A0A4P6XRY4"/>
<protein>
    <submittedName>
        <fullName evidence="2">TBC1 domain family member 5</fullName>
    </submittedName>
</protein>
<proteinExistence type="predicted"/>
<evidence type="ECO:0000313" key="3">
    <source>
        <dbReference type="Proteomes" id="UP000292447"/>
    </source>
</evidence>
<evidence type="ECO:0000259" key="1">
    <source>
        <dbReference type="PROSITE" id="PS50086"/>
    </source>
</evidence>
<dbReference type="SMART" id="SM00164">
    <property type="entry name" value="TBC"/>
    <property type="match status" value="1"/>
</dbReference>
<dbReference type="Proteomes" id="UP000292447">
    <property type="component" value="Chromosome V"/>
</dbReference>
<organism evidence="2 3">
    <name type="scientific">Metschnikowia aff. pulcherrima</name>
    <dbReference type="NCBI Taxonomy" id="2163413"/>
    <lineage>
        <taxon>Eukaryota</taxon>
        <taxon>Fungi</taxon>
        <taxon>Dikarya</taxon>
        <taxon>Ascomycota</taxon>
        <taxon>Saccharomycotina</taxon>
        <taxon>Pichiomycetes</taxon>
        <taxon>Metschnikowiaceae</taxon>
        <taxon>Metschnikowia</taxon>
    </lineage>
</organism>
<feature type="domain" description="Rab-GAP TBC" evidence="1">
    <location>
        <begin position="104"/>
        <end position="383"/>
    </location>
</feature>
<dbReference type="GO" id="GO:0005096">
    <property type="term" value="F:GTPase activator activity"/>
    <property type="evidence" value="ECO:0007669"/>
    <property type="project" value="TreeGrafter"/>
</dbReference>
<dbReference type="EMBL" id="CP034460">
    <property type="protein sequence ID" value="QBM90240.1"/>
    <property type="molecule type" value="Genomic_DNA"/>
</dbReference>
<dbReference type="Gene3D" id="1.10.8.270">
    <property type="entry name" value="putative rabgap domain of human tbc1 domain family member 14 like domains"/>
    <property type="match status" value="1"/>
</dbReference>
<accession>A0A4P6XRY4</accession>
<dbReference type="AlphaFoldDB" id="A0A4P6XRY4"/>
<dbReference type="SUPFAM" id="SSF47923">
    <property type="entry name" value="Ypt/Rab-GAP domain of gyp1p"/>
    <property type="match status" value="2"/>
</dbReference>
<dbReference type="Pfam" id="PF00566">
    <property type="entry name" value="RabGAP-TBC"/>
    <property type="match status" value="1"/>
</dbReference>
<keyword evidence="3" id="KW-1185">Reference proteome</keyword>
<sequence>MHSVRTLPGVLASIQPGPHPEFEFFNLGVWQILHISKSPFRSMFACQQEQCSAMWKENEAILKVILSIEKFKGDYSLFCNAVLQNGYSPDYKNFSRLLLWKTCLITESLNIKIWKERLQSSRAVYHELSRAPSMTIPWWLLKADSEYFTALPVPEKDHVPRTLRRPTRIQNPTSDPLINEPAEQMASNKYFDVELDAELLRVIILDVQRLFPGDSQFHGADKDCLAHRRRIISILFVWSKCNVDVGYKQGIHEILGLIYKNLWSESVNISNTNTLSFEDLEILSLYDVKYLEHDLFCILNKFVANSGVMGQFYQSETALRGAIKKFNGYLMKVDQLLHYNLITKLRLDTELWSIRFFRLLLLRELGNDLAIQSSFWDKLVAAEAFSSPSHQAIPELLYFSIIILLINVKADLALCDFAEAMLLLLHYPISSRLHLHPNFVDLLFQDAYRLWTYRHTDLKLYEYGIKLNERYASVIRVSFGAESQSIAKGIRLNTIPSTCEIKRENSAFEKSRMENRLKKRVQLFLKN</sequence>